<dbReference type="GO" id="GO:0005737">
    <property type="term" value="C:cytoplasm"/>
    <property type="evidence" value="ECO:0007669"/>
    <property type="project" value="UniProtKB-SubCell"/>
</dbReference>
<dbReference type="GO" id="GO:0007059">
    <property type="term" value="P:chromosome segregation"/>
    <property type="evidence" value="ECO:0007669"/>
    <property type="project" value="UniProtKB-KW"/>
</dbReference>
<dbReference type="Gene3D" id="1.10.443.10">
    <property type="entry name" value="Intergrase catalytic core"/>
    <property type="match status" value="1"/>
</dbReference>
<dbReference type="GO" id="GO:0003677">
    <property type="term" value="F:DNA binding"/>
    <property type="evidence" value="ECO:0007669"/>
    <property type="project" value="UniProtKB-UniRule"/>
</dbReference>
<dbReference type="PROSITE" id="PS51900">
    <property type="entry name" value="CB"/>
    <property type="match status" value="1"/>
</dbReference>
<keyword evidence="6 9" id="KW-0238">DNA-binding</keyword>
<comment type="subcellular location">
    <subcellularLocation>
        <location evidence="1">Cytoplasm</location>
    </subcellularLocation>
</comment>
<sequence>MTTIRIPDDEACESYAEYLEAFLIWMQDAGYTDYTQKNYLSDVRHFLIALKERELDTVKKIHVMSFLSNARREGAGDATRNRKHAAVQCFFKALIELELLDQNPAFGIKKAKTETNRAPVYMDERQIAEFLEAVEGKYRGRNLAIFLLMAYMGLRVGEVHALNVSHYNAERRTLQVFGKGRKWRTLPVPEAVGGMLEEAIAQRLSPWTEREEALFVSQKGRRMSIRAIQQLAADTFDRFQQDLEPNQRIPYSSHKLRHSFATMLLRRGADLRTVQEMLGHASIQTTTVYTHVTNREKEEAMSRLDVKLPPNPGKGS</sequence>
<gene>
    <name evidence="12" type="ORF">FFV09_22140</name>
</gene>
<evidence type="ECO:0000256" key="9">
    <source>
        <dbReference type="PROSITE-ProRule" id="PRU01248"/>
    </source>
</evidence>
<dbReference type="PROSITE" id="PS51898">
    <property type="entry name" value="TYR_RECOMBINASE"/>
    <property type="match status" value="1"/>
</dbReference>
<keyword evidence="13" id="KW-1185">Reference proteome</keyword>
<dbReference type="PANTHER" id="PTHR30349:SF77">
    <property type="entry name" value="TYROSINE RECOMBINASE XERC"/>
    <property type="match status" value="1"/>
</dbReference>
<evidence type="ECO:0000256" key="4">
    <source>
        <dbReference type="ARBA" id="ARBA00022829"/>
    </source>
</evidence>
<feature type="domain" description="Tyr recombinase" evidence="10">
    <location>
        <begin position="117"/>
        <end position="302"/>
    </location>
</feature>
<dbReference type="AlphaFoldDB" id="A0A4Y6V3A4"/>
<keyword evidence="3" id="KW-0132">Cell division</keyword>
<dbReference type="Pfam" id="PF02899">
    <property type="entry name" value="Phage_int_SAM_1"/>
    <property type="match status" value="1"/>
</dbReference>
<dbReference type="GO" id="GO:0051301">
    <property type="term" value="P:cell division"/>
    <property type="evidence" value="ECO:0007669"/>
    <property type="project" value="UniProtKB-KW"/>
</dbReference>
<proteinExistence type="predicted"/>
<dbReference type="GO" id="GO:0006310">
    <property type="term" value="P:DNA recombination"/>
    <property type="evidence" value="ECO:0007669"/>
    <property type="project" value="UniProtKB-KW"/>
</dbReference>
<protein>
    <submittedName>
        <fullName evidence="12">Tyrosine-type recombinase/integrase</fullName>
    </submittedName>
</protein>
<dbReference type="EMBL" id="CP041217">
    <property type="protein sequence ID" value="QDH23328.1"/>
    <property type="molecule type" value="Genomic_DNA"/>
</dbReference>
<dbReference type="OrthoDB" id="9801717at2"/>
<dbReference type="InterPro" id="IPR004107">
    <property type="entry name" value="Integrase_SAM-like_N"/>
</dbReference>
<dbReference type="InterPro" id="IPR011010">
    <property type="entry name" value="DNA_brk_join_enz"/>
</dbReference>
<dbReference type="PANTHER" id="PTHR30349">
    <property type="entry name" value="PHAGE INTEGRASE-RELATED"/>
    <property type="match status" value="1"/>
</dbReference>
<dbReference type="InterPro" id="IPR002104">
    <property type="entry name" value="Integrase_catalytic"/>
</dbReference>
<evidence type="ECO:0000313" key="13">
    <source>
        <dbReference type="Proteomes" id="UP000316968"/>
    </source>
</evidence>
<dbReference type="InterPro" id="IPR050090">
    <property type="entry name" value="Tyrosine_recombinase_XerCD"/>
</dbReference>
<dbReference type="RefSeq" id="WP_141449865.1">
    <property type="nucleotide sequence ID" value="NZ_CP041217.1"/>
</dbReference>
<dbReference type="Proteomes" id="UP000316968">
    <property type="component" value="Chromosome"/>
</dbReference>
<dbReference type="KEGG" id="saca:FFV09_22140"/>
<evidence type="ECO:0000256" key="1">
    <source>
        <dbReference type="ARBA" id="ARBA00004496"/>
    </source>
</evidence>
<keyword evidence="5" id="KW-0229">DNA integration</keyword>
<dbReference type="SUPFAM" id="SSF56349">
    <property type="entry name" value="DNA breaking-rejoining enzymes"/>
    <property type="match status" value="1"/>
</dbReference>
<dbReference type="Pfam" id="PF00589">
    <property type="entry name" value="Phage_integrase"/>
    <property type="match status" value="1"/>
</dbReference>
<name>A0A4Y6V3A4_SACBS</name>
<dbReference type="InterPro" id="IPR010998">
    <property type="entry name" value="Integrase_recombinase_N"/>
</dbReference>
<dbReference type="GO" id="GO:0015074">
    <property type="term" value="P:DNA integration"/>
    <property type="evidence" value="ECO:0007669"/>
    <property type="project" value="UniProtKB-KW"/>
</dbReference>
<evidence type="ECO:0000259" key="10">
    <source>
        <dbReference type="PROSITE" id="PS51898"/>
    </source>
</evidence>
<evidence type="ECO:0000256" key="8">
    <source>
        <dbReference type="ARBA" id="ARBA00023306"/>
    </source>
</evidence>
<keyword evidence="2" id="KW-0963">Cytoplasm</keyword>
<dbReference type="Gene3D" id="1.10.150.130">
    <property type="match status" value="1"/>
</dbReference>
<evidence type="ECO:0000256" key="2">
    <source>
        <dbReference type="ARBA" id="ARBA00022490"/>
    </source>
</evidence>
<keyword evidence="4" id="KW-0159">Chromosome partition</keyword>
<feature type="domain" description="Core-binding (CB)" evidence="11">
    <location>
        <begin position="13"/>
        <end position="95"/>
    </location>
</feature>
<organism evidence="12 13">
    <name type="scientific">Saccharibacillus brassicae</name>
    <dbReference type="NCBI Taxonomy" id="2583377"/>
    <lineage>
        <taxon>Bacteria</taxon>
        <taxon>Bacillati</taxon>
        <taxon>Bacillota</taxon>
        <taxon>Bacilli</taxon>
        <taxon>Bacillales</taxon>
        <taxon>Paenibacillaceae</taxon>
        <taxon>Saccharibacillus</taxon>
    </lineage>
</organism>
<dbReference type="InterPro" id="IPR013762">
    <property type="entry name" value="Integrase-like_cat_sf"/>
</dbReference>
<evidence type="ECO:0000259" key="11">
    <source>
        <dbReference type="PROSITE" id="PS51900"/>
    </source>
</evidence>
<reference evidence="12 13" key="1">
    <citation type="submission" date="2019-06" db="EMBL/GenBank/DDBJ databases">
        <title>Saccharibacillus brassicae sp. nov., an endophytic bacterium isolated from Chinese cabbage seeds (Brassica pekinensis).</title>
        <authorList>
            <person name="Jiang L."/>
            <person name="Lee J."/>
            <person name="Kim S.W."/>
        </authorList>
    </citation>
    <scope>NUCLEOTIDE SEQUENCE [LARGE SCALE GENOMIC DNA]</scope>
    <source>
        <strain evidence="13">KCTC 43072 / ATSA2</strain>
    </source>
</reference>
<evidence type="ECO:0000256" key="6">
    <source>
        <dbReference type="ARBA" id="ARBA00023125"/>
    </source>
</evidence>
<evidence type="ECO:0000256" key="5">
    <source>
        <dbReference type="ARBA" id="ARBA00022908"/>
    </source>
</evidence>
<evidence type="ECO:0000256" key="7">
    <source>
        <dbReference type="ARBA" id="ARBA00023172"/>
    </source>
</evidence>
<keyword evidence="8" id="KW-0131">Cell cycle</keyword>
<evidence type="ECO:0000256" key="3">
    <source>
        <dbReference type="ARBA" id="ARBA00022618"/>
    </source>
</evidence>
<keyword evidence="7" id="KW-0233">DNA recombination</keyword>
<accession>A0A4Y6V3A4</accession>
<dbReference type="InterPro" id="IPR044068">
    <property type="entry name" value="CB"/>
</dbReference>
<evidence type="ECO:0000313" key="12">
    <source>
        <dbReference type="EMBL" id="QDH23328.1"/>
    </source>
</evidence>